<dbReference type="SMART" id="SM00974">
    <property type="entry name" value="T5orf172"/>
    <property type="match status" value="1"/>
</dbReference>
<dbReference type="Pfam" id="PF04851">
    <property type="entry name" value="ResIII"/>
    <property type="match status" value="1"/>
</dbReference>
<dbReference type="InterPro" id="IPR018306">
    <property type="entry name" value="Phage_T5_Orf172_DNA-bd"/>
</dbReference>
<dbReference type="InterPro" id="IPR027417">
    <property type="entry name" value="P-loop_NTPase"/>
</dbReference>
<dbReference type="HOGENOM" id="CLU_005929_0_0_9"/>
<evidence type="ECO:0000259" key="1">
    <source>
        <dbReference type="SMART" id="SM00487"/>
    </source>
</evidence>
<dbReference type="GO" id="GO:0005524">
    <property type="term" value="F:ATP binding"/>
    <property type="evidence" value="ECO:0007669"/>
    <property type="project" value="InterPro"/>
</dbReference>
<dbReference type="InterPro" id="IPR050742">
    <property type="entry name" value="Helicase_Restrict-Modif_Enz"/>
</dbReference>
<dbReference type="SUPFAM" id="SSF53335">
    <property type="entry name" value="S-adenosyl-L-methionine-dependent methyltransferases"/>
    <property type="match status" value="1"/>
</dbReference>
<name>E0NJT8_9FIRM</name>
<dbReference type="InterPro" id="IPR006935">
    <property type="entry name" value="Helicase/UvrB_N"/>
</dbReference>
<keyword evidence="4" id="KW-1185">Reference proteome</keyword>
<feature type="domain" description="Helicase ATP-binding" evidence="1">
    <location>
        <begin position="124"/>
        <end position="331"/>
    </location>
</feature>
<dbReference type="SMART" id="SM00487">
    <property type="entry name" value="DEXDc"/>
    <property type="match status" value="1"/>
</dbReference>
<evidence type="ECO:0000313" key="3">
    <source>
        <dbReference type="EMBL" id="EFM25883.1"/>
    </source>
</evidence>
<dbReference type="PANTHER" id="PTHR47396">
    <property type="entry name" value="TYPE I RESTRICTION ENZYME ECOKI R PROTEIN"/>
    <property type="match status" value="1"/>
</dbReference>
<evidence type="ECO:0000259" key="2">
    <source>
        <dbReference type="SMART" id="SM00974"/>
    </source>
</evidence>
<dbReference type="GO" id="GO:0005829">
    <property type="term" value="C:cytosol"/>
    <property type="evidence" value="ECO:0007669"/>
    <property type="project" value="TreeGrafter"/>
</dbReference>
<dbReference type="PANTHER" id="PTHR47396:SF1">
    <property type="entry name" value="ATP-DEPENDENT HELICASE IRC3-RELATED"/>
    <property type="match status" value="1"/>
</dbReference>
<dbReference type="Proteomes" id="UP000003280">
    <property type="component" value="Unassembled WGS sequence"/>
</dbReference>
<dbReference type="SUPFAM" id="SSF52540">
    <property type="entry name" value="P-loop containing nucleoside triphosphate hydrolases"/>
    <property type="match status" value="2"/>
</dbReference>
<dbReference type="eggNOG" id="COG1061">
    <property type="taxonomic scope" value="Bacteria"/>
</dbReference>
<organism evidence="3 4">
    <name type="scientific">Peptoniphilus duerdenii ATCC BAA-1640</name>
    <dbReference type="NCBI Taxonomy" id="862517"/>
    <lineage>
        <taxon>Bacteria</taxon>
        <taxon>Bacillati</taxon>
        <taxon>Bacillota</taxon>
        <taxon>Tissierellia</taxon>
        <taxon>Tissierellales</taxon>
        <taxon>Peptoniphilaceae</taxon>
        <taxon>Peptoniphilus</taxon>
    </lineage>
</organism>
<dbReference type="EMBL" id="AEEH01000019">
    <property type="protein sequence ID" value="EFM25883.1"/>
    <property type="molecule type" value="Genomic_DNA"/>
</dbReference>
<dbReference type="InterPro" id="IPR029063">
    <property type="entry name" value="SAM-dependent_MTases_sf"/>
</dbReference>
<sequence>MMTAPKIDTTKAIIPICYAYTTPGVTYHEGWTKIGFTERDADTRIREQVTTAGIKYNLEWQKNAIFEGTNETFRDSDFHKYLENNNIKREAGLEWFKIDPLIAKNKFDEFKENRGITKSNIKPVSYKLREEQEDAVQKTIEYFKNNLNPEFLWNAKPRFGKTLTAYDLCLKMGFKKILILTNRPAIAKSWYDDYIKFIGPDADYFFISRVDAIKDEKYVFSREEYLDRINANEIKGFIEFVSLQDLKGSIYFGGDKTKLKEVHDIDWDILIIDEAHEGVDTYKSDQAFNQISRAHTLHLSGTPFKALANEKFPDDAIYNWTYADEQRMKVNWKGDVLDENPYEILPRLNLFTYQISDIIRDKLDDGINLDGEMVEYAFDLNEFFSTDERGAFIYNDDVDKFLDALTDENRTKFPFSTPELRNEIKHSFWILNRVDSAKALKRKLEMNPIFREYKVVLAAGDGKTDDEVITEESLARVKEAIDTYEKTITLSVGQLTTGITVPEWTAVLMLANMKSPSLYMQAAFRAQNPCLFTHGVNFLRKKNAYIFDFDPARTLDIFEKFANDLSPTTSAGGRDDDTRKKHVKELLNFFPVYGEDENGVMIKLDAEKVLSIPRKIKAVEVVNRGFMSNFLFANISNIFRAPEVVRETLGKLNSYKKPRDRQLPIDDSTADDLDLDENGEVRITDEKIVGVEQKIFGPKVYDEIENNIDQASGDLVSTKPPAKIELTDVVNTFSSSIVEPVVNAAKSSYENNLSRSTEKKIKKNIEDKVGAIVKKEYGAYEINKNKLEIEKQKELDASTSSQESTKIEIKYNEISKKQYEEFEWKVKEALVDFDLIGFSTKSTADIIENDIAEKKKRSLEDDIRDRLRGFSRTIPSFLMAYGDDNTTLANFDKIIPDDVFLDVTSITIDEFKELRDGFDYEDDKTGEIKHYEGNLFDERVFDDSVKEFLNKKNNLSNYFDENVKRDIFDYIPPQKTNQIFTPKKVVNEMLDLLEKENPGCFDNPCFTFIDPYMKSGLYITEIVKRLYRSEEIKKIYPERDERLNHIFGKQVYGLAPTEIIYKIASNFILGFSDDVNIQKHNLRLLDSLDSIQKDRFEKDLVKVYPEFEEDNNN</sequence>
<accession>E0NJT8</accession>
<dbReference type="GO" id="GO:0016787">
    <property type="term" value="F:hydrolase activity"/>
    <property type="evidence" value="ECO:0007669"/>
    <property type="project" value="InterPro"/>
</dbReference>
<dbReference type="InterPro" id="IPR014001">
    <property type="entry name" value="Helicase_ATP-bd"/>
</dbReference>
<dbReference type="GO" id="GO:0003677">
    <property type="term" value="F:DNA binding"/>
    <property type="evidence" value="ECO:0007669"/>
    <property type="project" value="InterPro"/>
</dbReference>
<reference evidence="3 4" key="1">
    <citation type="submission" date="2010-07" db="EMBL/GenBank/DDBJ databases">
        <authorList>
            <person name="Muzny D."/>
            <person name="Qin X."/>
            <person name="Deng J."/>
            <person name="Jiang H."/>
            <person name="Liu Y."/>
            <person name="Qu J."/>
            <person name="Song X.-Z."/>
            <person name="Zhang L."/>
            <person name="Thornton R."/>
            <person name="Coyle M."/>
            <person name="Francisco L."/>
            <person name="Jackson L."/>
            <person name="Javaid M."/>
            <person name="Korchina V."/>
            <person name="Kovar C."/>
            <person name="Mata R."/>
            <person name="Mathew T."/>
            <person name="Ngo R."/>
            <person name="Nguyen L."/>
            <person name="Nguyen N."/>
            <person name="Okwuonu G."/>
            <person name="Ongeri F."/>
            <person name="Pham C."/>
            <person name="Simmons D."/>
            <person name="Wilczek-Boney K."/>
            <person name="Hale W."/>
            <person name="Jakkamsetti A."/>
            <person name="Pham P."/>
            <person name="Ruth R."/>
            <person name="San Lucas F."/>
            <person name="Warren J."/>
            <person name="Zhang J."/>
            <person name="Zhao Z."/>
            <person name="Zhou C."/>
            <person name="Zhu D."/>
            <person name="Lee S."/>
            <person name="Bess C."/>
            <person name="Blankenburg K."/>
            <person name="Forbes L."/>
            <person name="Fu Q."/>
            <person name="Gubbala S."/>
            <person name="Hirani K."/>
            <person name="Jayaseelan J.C."/>
            <person name="Lara F."/>
            <person name="Munidasa M."/>
            <person name="Palculict T."/>
            <person name="Patil S."/>
            <person name="Pu L.-L."/>
            <person name="Saada N."/>
            <person name="Tang L."/>
            <person name="Weissenberger G."/>
            <person name="Zhu Y."/>
            <person name="Hemphill L."/>
            <person name="Shang Y."/>
            <person name="Youmans B."/>
            <person name="Ayvaz T."/>
            <person name="Ross M."/>
            <person name="Santibanez J."/>
            <person name="Aqrawi P."/>
            <person name="Gross S."/>
            <person name="Joshi V."/>
            <person name="Fowler G."/>
            <person name="Nazareth L."/>
            <person name="Reid J."/>
            <person name="Worley K."/>
            <person name="Petrosino J."/>
            <person name="Highlander S."/>
            <person name="Gibbs R."/>
        </authorList>
    </citation>
    <scope>NUCLEOTIDE SEQUENCE [LARGE SCALE GENOMIC DNA]</scope>
    <source>
        <strain evidence="3 4">ATCC BAA-1640</strain>
    </source>
</reference>
<feature type="domain" description="Bacteriophage T5 Orf172 DNA-binding" evidence="2">
    <location>
        <begin position="26"/>
        <end position="110"/>
    </location>
</feature>
<proteinExistence type="predicted"/>
<protein>
    <submittedName>
        <fullName evidence="3">Type III restriction enzyme, res subunit</fullName>
    </submittedName>
</protein>
<dbReference type="STRING" id="862517.HMPREF9225_0427"/>
<evidence type="ECO:0000313" key="4">
    <source>
        <dbReference type="Proteomes" id="UP000003280"/>
    </source>
</evidence>
<comment type="caution">
    <text evidence="3">The sequence shown here is derived from an EMBL/GenBank/DDBJ whole genome shotgun (WGS) entry which is preliminary data.</text>
</comment>
<gene>
    <name evidence="3" type="ORF">HMPREF9225_0427</name>
</gene>
<dbReference type="RefSeq" id="WP_008901263.1">
    <property type="nucleotide sequence ID" value="NZ_GL397071.1"/>
</dbReference>
<dbReference type="Gene3D" id="3.40.50.300">
    <property type="entry name" value="P-loop containing nucleotide triphosphate hydrolases"/>
    <property type="match status" value="2"/>
</dbReference>
<dbReference type="AlphaFoldDB" id="E0NJT8"/>